<dbReference type="Proteomes" id="UP000028760">
    <property type="component" value="Unassembled WGS sequence"/>
</dbReference>
<accession>A0A096MDY9</accession>
<dbReference type="InterPro" id="IPR029281">
    <property type="entry name" value="FAM194_C"/>
</dbReference>
<organism evidence="2 3">
    <name type="scientific">Poecilia formosa</name>
    <name type="common">Amazon molly</name>
    <name type="synonym">Limia formosa</name>
    <dbReference type="NCBI Taxonomy" id="48698"/>
    <lineage>
        <taxon>Eukaryota</taxon>
        <taxon>Metazoa</taxon>
        <taxon>Chordata</taxon>
        <taxon>Craniata</taxon>
        <taxon>Vertebrata</taxon>
        <taxon>Euteleostomi</taxon>
        <taxon>Actinopterygii</taxon>
        <taxon>Neopterygii</taxon>
        <taxon>Teleostei</taxon>
        <taxon>Neoteleostei</taxon>
        <taxon>Acanthomorphata</taxon>
        <taxon>Ovalentaria</taxon>
        <taxon>Atherinomorphae</taxon>
        <taxon>Cyprinodontiformes</taxon>
        <taxon>Poeciliidae</taxon>
        <taxon>Poeciliinae</taxon>
        <taxon>Poecilia</taxon>
    </lineage>
</organism>
<dbReference type="Pfam" id="PF14977">
    <property type="entry name" value="FAM194"/>
    <property type="match status" value="1"/>
</dbReference>
<sequence length="177" mass="20287">IQKLYKEGPVFLIKYADGSGYPSGNPAIVITPAEYPHFIYVILEDKDKKPRMIGIFTPKGCATCYRSNGLIWLNITSSGGFCFGETGELRRRWNWLYFDPHVHNLPFKPLIFAMGPCISIHIHSQECVYVNFMYKENHVRFSVGSELELKYSSLAQKAMHRVTKAKMSPITQIHKNL</sequence>
<dbReference type="AlphaFoldDB" id="A0A096MDY9"/>
<reference evidence="2" key="2">
    <citation type="submission" date="2025-08" db="UniProtKB">
        <authorList>
            <consortium name="Ensembl"/>
        </authorList>
    </citation>
    <scope>IDENTIFICATION</scope>
</reference>
<dbReference type="PANTHER" id="PTHR23093">
    <property type="entry name" value="SIMILAR TO CHROMOSOME 3 OPEN READING FRAME 20"/>
    <property type="match status" value="1"/>
</dbReference>
<dbReference type="EMBL" id="AYCK01002168">
    <property type="status" value="NOT_ANNOTATED_CDS"/>
    <property type="molecule type" value="Genomic_DNA"/>
</dbReference>
<dbReference type="PANTHER" id="PTHR23093:SF18">
    <property type="entry name" value="GLUTAMATE RICH 6"/>
    <property type="match status" value="1"/>
</dbReference>
<feature type="domain" description="FAM194 C-terminal" evidence="1">
    <location>
        <begin position="2"/>
        <end position="165"/>
    </location>
</feature>
<evidence type="ECO:0000313" key="3">
    <source>
        <dbReference type="Proteomes" id="UP000028760"/>
    </source>
</evidence>
<reference evidence="3" key="1">
    <citation type="submission" date="2013-10" db="EMBL/GenBank/DDBJ databases">
        <authorList>
            <person name="Schartl M."/>
            <person name="Warren W."/>
        </authorList>
    </citation>
    <scope>NUCLEOTIDE SEQUENCE [LARGE SCALE GENOMIC DNA]</scope>
    <source>
        <strain evidence="3">female</strain>
    </source>
</reference>
<name>A0A096MDY9_POEFO</name>
<reference evidence="2" key="3">
    <citation type="submission" date="2025-09" db="UniProtKB">
        <authorList>
            <consortium name="Ensembl"/>
        </authorList>
    </citation>
    <scope>IDENTIFICATION</scope>
</reference>
<dbReference type="Ensembl" id="ENSPFOT00000026400.1">
    <property type="protein sequence ID" value="ENSPFOP00000029630.1"/>
    <property type="gene ID" value="ENSPFOG00000023532.1"/>
</dbReference>
<keyword evidence="3" id="KW-1185">Reference proteome</keyword>
<proteinExistence type="predicted"/>
<dbReference type="GeneTree" id="ENSGT00940000153655"/>
<evidence type="ECO:0000259" key="1">
    <source>
        <dbReference type="Pfam" id="PF14977"/>
    </source>
</evidence>
<evidence type="ECO:0000313" key="2">
    <source>
        <dbReference type="Ensembl" id="ENSPFOP00000029630.1"/>
    </source>
</evidence>
<protein>
    <recommendedName>
        <fullName evidence="1">FAM194 C-terminal domain-containing protein</fullName>
    </recommendedName>
</protein>